<evidence type="ECO:0000313" key="10">
    <source>
        <dbReference type="EMBL" id="QOP46053.1"/>
    </source>
</evidence>
<dbReference type="PROSITE" id="PS00092">
    <property type="entry name" value="N6_MTASE"/>
    <property type="match status" value="1"/>
</dbReference>
<dbReference type="InterPro" id="IPR004546">
    <property type="entry name" value="Restrct_endonuc_T1M"/>
</dbReference>
<evidence type="ECO:0000259" key="9">
    <source>
        <dbReference type="Pfam" id="PF12161"/>
    </source>
</evidence>
<evidence type="ECO:0000259" key="8">
    <source>
        <dbReference type="Pfam" id="PF02384"/>
    </source>
</evidence>
<proteinExistence type="inferred from homology"/>
<dbReference type="InterPro" id="IPR003356">
    <property type="entry name" value="DNA_methylase_A-5"/>
</dbReference>
<protein>
    <recommendedName>
        <fullName evidence="2">site-specific DNA-methyltransferase (adenine-specific)</fullName>
        <ecNumber evidence="2">2.1.1.72</ecNumber>
    </recommendedName>
</protein>
<dbReference type="KEGG" id="spal:FM071_06975"/>
<dbReference type="NCBIfam" id="TIGR00497">
    <property type="entry name" value="hsdM"/>
    <property type="match status" value="1"/>
</dbReference>
<dbReference type="InterPro" id="IPR029063">
    <property type="entry name" value="SAM-dependent_MTases_sf"/>
</dbReference>
<dbReference type="PANTHER" id="PTHR42933:SF3">
    <property type="entry name" value="TYPE I RESTRICTION ENZYME MJAVIII METHYLASE SUBUNIT"/>
    <property type="match status" value="1"/>
</dbReference>
<dbReference type="AlphaFoldDB" id="A0A7M1B8I4"/>
<keyword evidence="6" id="KW-0680">Restriction system</keyword>
<keyword evidence="4 10" id="KW-0808">Transferase</keyword>
<dbReference type="InterPro" id="IPR002052">
    <property type="entry name" value="DNA_methylase_N6_adenine_CS"/>
</dbReference>
<evidence type="ECO:0000256" key="4">
    <source>
        <dbReference type="ARBA" id="ARBA00022679"/>
    </source>
</evidence>
<keyword evidence="3 10" id="KW-0489">Methyltransferase</keyword>
<dbReference type="GO" id="GO:0009307">
    <property type="term" value="P:DNA restriction-modification system"/>
    <property type="evidence" value="ECO:0007669"/>
    <property type="project" value="UniProtKB-KW"/>
</dbReference>
<dbReference type="REBASE" id="450617">
    <property type="entry name" value="M.SpaGO25ORF6975P"/>
</dbReference>
<dbReference type="SUPFAM" id="SSF53335">
    <property type="entry name" value="S-adenosyl-L-methionine-dependent methyltransferases"/>
    <property type="match status" value="1"/>
</dbReference>
<dbReference type="Gene3D" id="1.20.1260.30">
    <property type="match status" value="1"/>
</dbReference>
<evidence type="ECO:0000256" key="3">
    <source>
        <dbReference type="ARBA" id="ARBA00022603"/>
    </source>
</evidence>
<evidence type="ECO:0000256" key="2">
    <source>
        <dbReference type="ARBA" id="ARBA00011900"/>
    </source>
</evidence>
<dbReference type="Gene3D" id="3.40.50.150">
    <property type="entry name" value="Vaccinia Virus protein VP39"/>
    <property type="match status" value="1"/>
</dbReference>
<dbReference type="InterPro" id="IPR051537">
    <property type="entry name" value="DNA_Adenine_Mtase"/>
</dbReference>
<comment type="catalytic activity">
    <reaction evidence="7">
        <text>a 2'-deoxyadenosine in DNA + S-adenosyl-L-methionine = an N(6)-methyl-2'-deoxyadenosine in DNA + S-adenosyl-L-homocysteine + H(+)</text>
        <dbReference type="Rhea" id="RHEA:15197"/>
        <dbReference type="Rhea" id="RHEA-COMP:12418"/>
        <dbReference type="Rhea" id="RHEA-COMP:12419"/>
        <dbReference type="ChEBI" id="CHEBI:15378"/>
        <dbReference type="ChEBI" id="CHEBI:57856"/>
        <dbReference type="ChEBI" id="CHEBI:59789"/>
        <dbReference type="ChEBI" id="CHEBI:90615"/>
        <dbReference type="ChEBI" id="CHEBI:90616"/>
        <dbReference type="EC" id="2.1.1.72"/>
    </reaction>
</comment>
<evidence type="ECO:0000256" key="6">
    <source>
        <dbReference type="ARBA" id="ARBA00022747"/>
    </source>
</evidence>
<dbReference type="EC" id="2.1.1.72" evidence="2"/>
<dbReference type="Pfam" id="PF02384">
    <property type="entry name" value="N6_Mtase"/>
    <property type="match status" value="1"/>
</dbReference>
<dbReference type="Pfam" id="PF12161">
    <property type="entry name" value="HsdM_N"/>
    <property type="match status" value="1"/>
</dbReference>
<dbReference type="PRINTS" id="PR00507">
    <property type="entry name" value="N12N6MTFRASE"/>
</dbReference>
<name>A0A7M1B8I4_9BACT</name>
<dbReference type="EMBL" id="CP041406">
    <property type="protein sequence ID" value="QOP46053.1"/>
    <property type="molecule type" value="Genomic_DNA"/>
</dbReference>
<evidence type="ECO:0000256" key="5">
    <source>
        <dbReference type="ARBA" id="ARBA00022691"/>
    </source>
</evidence>
<dbReference type="Proteomes" id="UP000593580">
    <property type="component" value="Chromosome"/>
</dbReference>
<evidence type="ECO:0000313" key="11">
    <source>
        <dbReference type="Proteomes" id="UP000593580"/>
    </source>
</evidence>
<keyword evidence="11" id="KW-1185">Reference proteome</keyword>
<comment type="similarity">
    <text evidence="1">Belongs to the N(4)/N(6)-methyltransferase family.</text>
</comment>
<dbReference type="GO" id="GO:0032259">
    <property type="term" value="P:methylation"/>
    <property type="evidence" value="ECO:0007669"/>
    <property type="project" value="UniProtKB-KW"/>
</dbReference>
<dbReference type="GO" id="GO:0008170">
    <property type="term" value="F:N-methyltransferase activity"/>
    <property type="evidence" value="ECO:0007669"/>
    <property type="project" value="InterPro"/>
</dbReference>
<sequence length="518" mass="58172">MAHKLNLETLESWLWDSANIMRGHIDSSDFKNYIFGLLFLKRASDQFFEEAKIAADEEGISLEEAIEDEDFHRFYVPEVAWWGNITKKTENIGQAIDQAFSAIEEHNSALEGVMTTVHFGDSEKLPDTLLSRLLNHFNKHSLANADLENPDILGNAYEYLIREFADAGGKKGGEFYTPKEVVQLLVQLIKPEAGNSIYDPTCGSGGMLIESAKYIAAHGGMVGEFVDCTLKGQEKNLGTWAICKINMIVHNFKDSDIRKGDTLGSPKHIVNGELETFDRVIANPPFSLSNWWEAAESDLKTDAKGKTITPKYNQVVSDEYGRFKYGIPPRSYGDLAFLQHMVSVLKQNGKMGIVLPHGVLFRGGAEGKIREGLLNDDLIEAIIGLPEKLFYNTGIPASIIIINKSKPEHLKKKVIFIDASNEYKEGKNQNSLTPENIEKVVSSYDALEEVEKYMRVVDLEEIEENDYNLNIARYIDTSEEEEIVDIKEVLGRISEIETKEKDIDSKLNGFLKELGFVS</sequence>
<dbReference type="PANTHER" id="PTHR42933">
    <property type="entry name" value="SLR6095 PROTEIN"/>
    <property type="match status" value="1"/>
</dbReference>
<keyword evidence="5" id="KW-0949">S-adenosyl-L-methionine</keyword>
<evidence type="ECO:0000256" key="1">
    <source>
        <dbReference type="ARBA" id="ARBA00006594"/>
    </source>
</evidence>
<dbReference type="GO" id="GO:0003677">
    <property type="term" value="F:DNA binding"/>
    <property type="evidence" value="ECO:0007669"/>
    <property type="project" value="InterPro"/>
</dbReference>
<dbReference type="InterPro" id="IPR038333">
    <property type="entry name" value="T1MK-like_N_sf"/>
</dbReference>
<evidence type="ECO:0000256" key="7">
    <source>
        <dbReference type="ARBA" id="ARBA00047942"/>
    </source>
</evidence>
<dbReference type="GO" id="GO:0009007">
    <property type="term" value="F:site-specific DNA-methyltransferase (adenine-specific) activity"/>
    <property type="evidence" value="ECO:0007669"/>
    <property type="project" value="UniProtKB-EC"/>
</dbReference>
<dbReference type="RefSeq" id="WP_193110157.1">
    <property type="nucleotide sequence ID" value="NZ_CP041406.1"/>
</dbReference>
<dbReference type="InterPro" id="IPR022749">
    <property type="entry name" value="D12N6_MeTrfase_N"/>
</dbReference>
<organism evidence="10 11">
    <name type="scientific">Sulfurimonas paralvinellae</name>
    <dbReference type="NCBI Taxonomy" id="317658"/>
    <lineage>
        <taxon>Bacteria</taxon>
        <taxon>Pseudomonadati</taxon>
        <taxon>Campylobacterota</taxon>
        <taxon>Epsilonproteobacteria</taxon>
        <taxon>Campylobacterales</taxon>
        <taxon>Sulfurimonadaceae</taxon>
        <taxon>Sulfurimonas</taxon>
    </lineage>
</organism>
<feature type="domain" description="DNA methylase adenine-specific" evidence="8">
    <location>
        <begin position="150"/>
        <end position="482"/>
    </location>
</feature>
<accession>A0A7M1B8I4</accession>
<feature type="domain" description="N6 adenine-specific DNA methyltransferase N-terminal" evidence="9">
    <location>
        <begin position="10"/>
        <end position="137"/>
    </location>
</feature>
<gene>
    <name evidence="10" type="ORF">FM071_06975</name>
</gene>
<reference evidence="10 11" key="1">
    <citation type="submission" date="2019-07" db="EMBL/GenBank/DDBJ databases">
        <title>Sulfurimonas paralvinellae sp. nov., a novel mesophilic, hydrogen- and sulfur-oxidizing chemolithoautotroph within the Epsilonproteo- bacteria isolated from a deep-sea hydrothermal vent polychaete nest, reclassification of Thiomicrospira denitrificans as Sulfurimonas denitrificans comb. nov. and emended description of the genus Sulfurimonas.</title>
        <authorList>
            <person name="Wang S."/>
            <person name="Jiang L."/>
            <person name="Shao Z."/>
        </authorList>
    </citation>
    <scope>NUCLEOTIDE SEQUENCE [LARGE SCALE GENOMIC DNA]</scope>
    <source>
        <strain evidence="10 11">GO25</strain>
    </source>
</reference>